<reference evidence="3" key="1">
    <citation type="submission" date="2018-05" db="EMBL/GenBank/DDBJ databases">
        <authorList>
            <person name="Datahose"/>
        </authorList>
    </citation>
    <scope>NUCLEOTIDE SEQUENCE</scope>
</reference>
<protein>
    <submittedName>
        <fullName evidence="3">Uncharacterized protein</fullName>
    </submittedName>
</protein>
<dbReference type="InterPro" id="IPR032675">
    <property type="entry name" value="LRR_dom_sf"/>
</dbReference>
<sequence length="91" mass="9768">MDLSTNSLKDSGVIKLSAAVDSRHSKLEILRLSVCNLPKKCCESLSSVLSSQSSSLKELDLSINHLHDSGLQLLSTGLQSLNCKLNTLRSG</sequence>
<keyword evidence="1" id="KW-0433">Leucine-rich repeat</keyword>
<proteinExistence type="predicted"/>
<name>A0AAX7TXI3_ASTCA</name>
<evidence type="ECO:0000256" key="1">
    <source>
        <dbReference type="ARBA" id="ARBA00022614"/>
    </source>
</evidence>
<dbReference type="GeneTree" id="ENSGT01150000286950"/>
<dbReference type="PANTHER" id="PTHR24106">
    <property type="entry name" value="NACHT, LRR AND CARD DOMAINS-CONTAINING"/>
    <property type="match status" value="1"/>
</dbReference>
<keyword evidence="4" id="KW-1185">Reference proteome</keyword>
<reference evidence="3" key="2">
    <citation type="submission" date="2025-08" db="UniProtKB">
        <authorList>
            <consortium name="Ensembl"/>
        </authorList>
    </citation>
    <scope>IDENTIFICATION</scope>
</reference>
<dbReference type="Gene3D" id="3.80.10.10">
    <property type="entry name" value="Ribonuclease Inhibitor"/>
    <property type="match status" value="1"/>
</dbReference>
<dbReference type="AlphaFoldDB" id="A0AAX7TXI3"/>
<keyword evidence="2" id="KW-0677">Repeat</keyword>
<accession>A0AAX7TXI3</accession>
<evidence type="ECO:0000313" key="4">
    <source>
        <dbReference type="Proteomes" id="UP000265100"/>
    </source>
</evidence>
<evidence type="ECO:0000313" key="3">
    <source>
        <dbReference type="Ensembl" id="ENSACLP00000061709.1"/>
    </source>
</evidence>
<evidence type="ECO:0000256" key="2">
    <source>
        <dbReference type="ARBA" id="ARBA00022737"/>
    </source>
</evidence>
<organism evidence="3 4">
    <name type="scientific">Astatotilapia calliptera</name>
    <name type="common">Eastern happy</name>
    <name type="synonym">Chromis callipterus</name>
    <dbReference type="NCBI Taxonomy" id="8154"/>
    <lineage>
        <taxon>Eukaryota</taxon>
        <taxon>Metazoa</taxon>
        <taxon>Chordata</taxon>
        <taxon>Craniata</taxon>
        <taxon>Vertebrata</taxon>
        <taxon>Euteleostomi</taxon>
        <taxon>Actinopterygii</taxon>
        <taxon>Neopterygii</taxon>
        <taxon>Teleostei</taxon>
        <taxon>Neoteleostei</taxon>
        <taxon>Acanthomorphata</taxon>
        <taxon>Ovalentaria</taxon>
        <taxon>Cichlomorphae</taxon>
        <taxon>Cichliformes</taxon>
        <taxon>Cichlidae</taxon>
        <taxon>African cichlids</taxon>
        <taxon>Pseudocrenilabrinae</taxon>
        <taxon>Haplochromini</taxon>
        <taxon>Astatotilapia</taxon>
    </lineage>
</organism>
<dbReference type="Proteomes" id="UP000265100">
    <property type="component" value="Chromosome 3"/>
</dbReference>
<dbReference type="Ensembl" id="ENSACLT00000076581.1">
    <property type="protein sequence ID" value="ENSACLP00000061709.1"/>
    <property type="gene ID" value="ENSACLG00000036152.1"/>
</dbReference>
<dbReference type="SUPFAM" id="SSF52047">
    <property type="entry name" value="RNI-like"/>
    <property type="match status" value="1"/>
</dbReference>
<reference evidence="3" key="3">
    <citation type="submission" date="2025-09" db="UniProtKB">
        <authorList>
            <consortium name="Ensembl"/>
        </authorList>
    </citation>
    <scope>IDENTIFICATION</scope>
</reference>
<dbReference type="InterPro" id="IPR051261">
    <property type="entry name" value="NLR"/>
</dbReference>
<dbReference type="SMART" id="SM00368">
    <property type="entry name" value="LRR_RI"/>
    <property type="match status" value="3"/>
</dbReference>